<feature type="compositionally biased region" description="Low complexity" evidence="1">
    <location>
        <begin position="18"/>
        <end position="29"/>
    </location>
</feature>
<dbReference type="AlphaFoldDB" id="A0A5B7DGU6"/>
<feature type="region of interest" description="Disordered" evidence="1">
    <location>
        <begin position="1"/>
        <end position="29"/>
    </location>
</feature>
<feature type="region of interest" description="Disordered" evidence="1">
    <location>
        <begin position="54"/>
        <end position="81"/>
    </location>
</feature>
<proteinExistence type="predicted"/>
<dbReference type="EMBL" id="VSRR010000861">
    <property type="protein sequence ID" value="MPC20336.1"/>
    <property type="molecule type" value="Genomic_DNA"/>
</dbReference>
<dbReference type="Proteomes" id="UP000324222">
    <property type="component" value="Unassembled WGS sequence"/>
</dbReference>
<protein>
    <submittedName>
        <fullName evidence="2">Uncharacterized protein</fullName>
    </submittedName>
</protein>
<reference evidence="2 3" key="1">
    <citation type="submission" date="2019-05" db="EMBL/GenBank/DDBJ databases">
        <title>Another draft genome of Portunus trituberculatus and its Hox gene families provides insights of decapod evolution.</title>
        <authorList>
            <person name="Jeong J.-H."/>
            <person name="Song I."/>
            <person name="Kim S."/>
            <person name="Choi T."/>
            <person name="Kim D."/>
            <person name="Ryu S."/>
            <person name="Kim W."/>
        </authorList>
    </citation>
    <scope>NUCLEOTIDE SEQUENCE [LARGE SCALE GENOMIC DNA]</scope>
    <source>
        <tissue evidence="2">Muscle</tissue>
    </source>
</reference>
<evidence type="ECO:0000256" key="1">
    <source>
        <dbReference type="SAM" id="MobiDB-lite"/>
    </source>
</evidence>
<comment type="caution">
    <text evidence="2">The sequence shown here is derived from an EMBL/GenBank/DDBJ whole genome shotgun (WGS) entry which is preliminary data.</text>
</comment>
<accession>A0A5B7DGU6</accession>
<evidence type="ECO:0000313" key="2">
    <source>
        <dbReference type="EMBL" id="MPC20336.1"/>
    </source>
</evidence>
<gene>
    <name evidence="2" type="ORF">E2C01_013276</name>
</gene>
<evidence type="ECO:0000313" key="3">
    <source>
        <dbReference type="Proteomes" id="UP000324222"/>
    </source>
</evidence>
<keyword evidence="3" id="KW-1185">Reference proteome</keyword>
<name>A0A5B7DGU6_PORTR</name>
<sequence length="81" mass="8488">MVGAAVPLEWRGGRPHAHTGGAATTTPVVSVPTGLHRSVVTDCRKWQCWGWPRGTPERALSPQPVGEGEGGGRCSDSAVRT</sequence>
<organism evidence="2 3">
    <name type="scientific">Portunus trituberculatus</name>
    <name type="common">Swimming crab</name>
    <name type="synonym">Neptunus trituberculatus</name>
    <dbReference type="NCBI Taxonomy" id="210409"/>
    <lineage>
        <taxon>Eukaryota</taxon>
        <taxon>Metazoa</taxon>
        <taxon>Ecdysozoa</taxon>
        <taxon>Arthropoda</taxon>
        <taxon>Crustacea</taxon>
        <taxon>Multicrustacea</taxon>
        <taxon>Malacostraca</taxon>
        <taxon>Eumalacostraca</taxon>
        <taxon>Eucarida</taxon>
        <taxon>Decapoda</taxon>
        <taxon>Pleocyemata</taxon>
        <taxon>Brachyura</taxon>
        <taxon>Eubrachyura</taxon>
        <taxon>Portunoidea</taxon>
        <taxon>Portunidae</taxon>
        <taxon>Portuninae</taxon>
        <taxon>Portunus</taxon>
    </lineage>
</organism>